<keyword evidence="2" id="KW-1185">Reference proteome</keyword>
<evidence type="ECO:0000313" key="1">
    <source>
        <dbReference type="EMBL" id="GLR16000.1"/>
    </source>
</evidence>
<dbReference type="Proteomes" id="UP001156666">
    <property type="component" value="Unassembled WGS sequence"/>
</dbReference>
<accession>A0AA37SL85</accession>
<name>A0AA37SL85_9BACT</name>
<gene>
    <name evidence="1" type="ORF">GCM10007940_06150</name>
</gene>
<reference evidence="1" key="2">
    <citation type="submission" date="2023-01" db="EMBL/GenBank/DDBJ databases">
        <title>Draft genome sequence of Portibacter lacus strain NBRC 108769.</title>
        <authorList>
            <person name="Sun Q."/>
            <person name="Mori K."/>
        </authorList>
    </citation>
    <scope>NUCLEOTIDE SEQUENCE</scope>
    <source>
        <strain evidence="1">NBRC 108769</strain>
    </source>
</reference>
<dbReference type="AlphaFoldDB" id="A0AA37SL85"/>
<sequence>MNAQTWVWEGTYNVDWSFGPNWDLGIAPSPNADVQIYSNSNGINPTVIGTKGCKSIIIFDSASLSIAPGSSLSTTGSIGVNGQTSAFFNRGTFINNGDLIIGTASPSSPGTIPFWNVAGSVSNSSNATIKISKADLVGIVSQATFSNSGSIIIGEAASPNMQVGLQLTEGTFTNNYNGNIEINRSTSTPVFISNSSSLVNSGDIYIGNNQASGNNGLEIGASATLTNDIGGKIEIDDVLLYGILNTGTAINKAEIDIKSGDCEFSLVNTGTFTNTAEGVINFNMSADQMNLFNTDGGTFNNNATLNFGQLGNIASRAIQNQATFNNQTSGEINIDRTSEFALVNILDFTNNGEINMGDLAAIGQMGINNLGNFSNSSGHISINRASNRAMENTGTFDNVTSSSINIGSSNTSGSFGIVNAGTFSNGSSLTINRVTSSGISNLGGGTFTNGFQGNIRIGNVSLSASNGIENAGTFSQTSFGSSIEINGTSNIAFLTSPSSTTSIAGLSDLKIGNTSNSGIEGIVTQDDFTSNGNISINRVTTTGFRSTGGTTNIAGGSLKVGDVTGTVDYGVDVSSTFTVGTNADIEINRFTEAGLYNSSTGSLVINGDLRIGNGVSSGRYGIHNLSDITVNATGNIEINKTINNAIRNLSSGTSLTNFGTIHIGNNTGTGQYGIYNTGLIDNESSGEIFIDRTSINAIYNASLIRTDGDINMGATSANTGVDILNEAGGVLEIQSGNVIVHE</sequence>
<reference evidence="1" key="1">
    <citation type="journal article" date="2014" name="Int. J. Syst. Evol. Microbiol.">
        <title>Complete genome sequence of Corynebacterium casei LMG S-19264T (=DSM 44701T), isolated from a smear-ripened cheese.</title>
        <authorList>
            <consortium name="US DOE Joint Genome Institute (JGI-PGF)"/>
            <person name="Walter F."/>
            <person name="Albersmeier A."/>
            <person name="Kalinowski J."/>
            <person name="Ruckert C."/>
        </authorList>
    </citation>
    <scope>NUCLEOTIDE SEQUENCE</scope>
    <source>
        <strain evidence="1">NBRC 108769</strain>
    </source>
</reference>
<comment type="caution">
    <text evidence="1">The sequence shown here is derived from an EMBL/GenBank/DDBJ whole genome shotgun (WGS) entry which is preliminary data.</text>
</comment>
<evidence type="ECO:0000313" key="2">
    <source>
        <dbReference type="Proteomes" id="UP001156666"/>
    </source>
</evidence>
<dbReference type="EMBL" id="BSOH01000002">
    <property type="protein sequence ID" value="GLR16000.1"/>
    <property type="molecule type" value="Genomic_DNA"/>
</dbReference>
<protein>
    <submittedName>
        <fullName evidence="1">Uncharacterized protein</fullName>
    </submittedName>
</protein>
<organism evidence="1 2">
    <name type="scientific">Portibacter lacus</name>
    <dbReference type="NCBI Taxonomy" id="1099794"/>
    <lineage>
        <taxon>Bacteria</taxon>
        <taxon>Pseudomonadati</taxon>
        <taxon>Bacteroidota</taxon>
        <taxon>Saprospiria</taxon>
        <taxon>Saprospirales</taxon>
        <taxon>Haliscomenobacteraceae</taxon>
        <taxon>Portibacter</taxon>
    </lineage>
</organism>
<proteinExistence type="predicted"/>